<evidence type="ECO:0000313" key="2">
    <source>
        <dbReference type="Proteomes" id="UP000055048"/>
    </source>
</evidence>
<gene>
    <name evidence="1" type="ORF">T05_10012</name>
</gene>
<protein>
    <submittedName>
        <fullName evidence="1">Uncharacterized protein</fullName>
    </submittedName>
</protein>
<organism evidence="1 2">
    <name type="scientific">Trichinella murrelli</name>
    <dbReference type="NCBI Taxonomy" id="144512"/>
    <lineage>
        <taxon>Eukaryota</taxon>
        <taxon>Metazoa</taxon>
        <taxon>Ecdysozoa</taxon>
        <taxon>Nematoda</taxon>
        <taxon>Enoplea</taxon>
        <taxon>Dorylaimia</taxon>
        <taxon>Trichinellida</taxon>
        <taxon>Trichinellidae</taxon>
        <taxon>Trichinella</taxon>
    </lineage>
</organism>
<dbReference type="Proteomes" id="UP000055048">
    <property type="component" value="Unassembled WGS sequence"/>
</dbReference>
<accession>A0A0V0T6A9</accession>
<reference evidence="1 2" key="1">
    <citation type="submission" date="2015-01" db="EMBL/GenBank/DDBJ databases">
        <title>Evolution of Trichinella species and genotypes.</title>
        <authorList>
            <person name="Korhonen P.K."/>
            <person name="Edoardo P."/>
            <person name="Giuseppe L.R."/>
            <person name="Gasser R.B."/>
        </authorList>
    </citation>
    <scope>NUCLEOTIDE SEQUENCE [LARGE SCALE GENOMIC DNA]</scope>
    <source>
        <strain evidence="1">ISS417</strain>
    </source>
</reference>
<evidence type="ECO:0000313" key="1">
    <source>
        <dbReference type="EMBL" id="KRX34524.1"/>
    </source>
</evidence>
<keyword evidence="2" id="KW-1185">Reference proteome</keyword>
<name>A0A0V0T6A9_9BILA</name>
<proteinExistence type="predicted"/>
<sequence>MAAVAFHTFLEIDLARSFLRPLFSSYLSYIFLIYPIFFSTDWSPSYISCLRVFHLIVNDLMSDSHAERRILKRGKPVLISRKQVVSYSLFTKIFMQIFDHRLDLTHAEACFGYDNVFVMAYFCQSALVNLRPSVDRSTAFQLEN</sequence>
<comment type="caution">
    <text evidence="1">The sequence shown here is derived from an EMBL/GenBank/DDBJ whole genome shotgun (WGS) entry which is preliminary data.</text>
</comment>
<dbReference type="EMBL" id="JYDJ01000554">
    <property type="protein sequence ID" value="KRX34524.1"/>
    <property type="molecule type" value="Genomic_DNA"/>
</dbReference>
<dbReference type="AlphaFoldDB" id="A0A0V0T6A9"/>